<dbReference type="PROSITE" id="PS00073">
    <property type="entry name" value="ACYL_COA_DH_2"/>
    <property type="match status" value="1"/>
</dbReference>
<reference evidence="9 10" key="1">
    <citation type="submission" date="2021-08" db="EMBL/GenBank/DDBJ databases">
        <title>Novel members of of the genus Stenotrophomonas from differernt environment.</title>
        <authorList>
            <person name="Deng Y."/>
        </authorList>
    </citation>
    <scope>NUCLEOTIDE SEQUENCE [LARGE SCALE GENOMIC DNA]</scope>
    <source>
        <strain evidence="9 10">CPCC 101365</strain>
    </source>
</reference>
<dbReference type="Pfam" id="PF02771">
    <property type="entry name" value="Acyl-CoA_dh_N"/>
    <property type="match status" value="1"/>
</dbReference>
<protein>
    <submittedName>
        <fullName evidence="9">Acyl-CoA dehydrogenase family protein</fullName>
    </submittedName>
</protein>
<dbReference type="PIRSF" id="PIRSF016578">
    <property type="entry name" value="HsaA"/>
    <property type="match status" value="1"/>
</dbReference>
<dbReference type="PANTHER" id="PTHR43831:SF1">
    <property type="entry name" value="ISOBUTYRYL-COA DEHYDROGENASE, MITOCHONDRIAL"/>
    <property type="match status" value="1"/>
</dbReference>
<dbReference type="SUPFAM" id="SSF56645">
    <property type="entry name" value="Acyl-CoA dehydrogenase NM domain-like"/>
    <property type="match status" value="1"/>
</dbReference>
<dbReference type="InterPro" id="IPR006091">
    <property type="entry name" value="Acyl-CoA_Oxase/DH_mid-dom"/>
</dbReference>
<dbReference type="InterPro" id="IPR006089">
    <property type="entry name" value="Acyl-CoA_DH_CS"/>
</dbReference>
<accession>A0ABT0SEU5</accession>
<evidence type="ECO:0000256" key="4">
    <source>
        <dbReference type="ARBA" id="ARBA00022827"/>
    </source>
</evidence>
<dbReference type="InterPro" id="IPR037069">
    <property type="entry name" value="AcylCoA_DH/ox_N_sf"/>
</dbReference>
<dbReference type="EMBL" id="JAIKTS010000001">
    <property type="protein sequence ID" value="MCL7713832.1"/>
    <property type="molecule type" value="Genomic_DNA"/>
</dbReference>
<keyword evidence="10" id="KW-1185">Reference proteome</keyword>
<dbReference type="InterPro" id="IPR052547">
    <property type="entry name" value="Mito_Isobutyryl-CoADH"/>
</dbReference>
<feature type="domain" description="Acyl-CoA dehydrogenase/oxidase C-terminal" evidence="6">
    <location>
        <begin position="235"/>
        <end position="385"/>
    </location>
</feature>
<name>A0ABT0SEU5_9GAMM</name>
<dbReference type="Pfam" id="PF02770">
    <property type="entry name" value="Acyl-CoA_dh_M"/>
    <property type="match status" value="1"/>
</dbReference>
<dbReference type="Proteomes" id="UP001431235">
    <property type="component" value="Unassembled WGS sequence"/>
</dbReference>
<dbReference type="InterPro" id="IPR036250">
    <property type="entry name" value="AcylCo_DH-like_C"/>
</dbReference>
<dbReference type="Gene3D" id="1.20.140.10">
    <property type="entry name" value="Butyryl-CoA Dehydrogenase, subunit A, domain 3"/>
    <property type="match status" value="1"/>
</dbReference>
<comment type="caution">
    <text evidence="9">The sequence shown here is derived from an EMBL/GenBank/DDBJ whole genome shotgun (WGS) entry which is preliminary data.</text>
</comment>
<evidence type="ECO:0000256" key="5">
    <source>
        <dbReference type="RuleBase" id="RU362125"/>
    </source>
</evidence>
<dbReference type="InterPro" id="IPR046373">
    <property type="entry name" value="Acyl-CoA_Oxase/DH_mid-dom_sf"/>
</dbReference>
<dbReference type="InterPro" id="IPR013786">
    <property type="entry name" value="AcylCoA_DH/ox_N"/>
</dbReference>
<dbReference type="Gene3D" id="2.40.110.10">
    <property type="entry name" value="Butyryl-CoA Dehydrogenase, subunit A, domain 2"/>
    <property type="match status" value="1"/>
</dbReference>
<feature type="domain" description="Acyl-CoA oxidase/dehydrogenase middle" evidence="7">
    <location>
        <begin position="130"/>
        <end position="223"/>
    </location>
</feature>
<dbReference type="SUPFAM" id="SSF47203">
    <property type="entry name" value="Acyl-CoA dehydrogenase C-terminal domain-like"/>
    <property type="match status" value="1"/>
</dbReference>
<sequence>MANLVDPGVGAALSEEQAAYREAARGFAHAELAPHAAHWDAHKIFPRQAIAKAGELGFCGLYVDTDAGGSGLSRLEAAIVFEELAVVDPSTAAFISIHNMATWMVARHARPALHAHWAAALASGAKLASYCLTEPGAGSDAGSLATHAVRDGDGYRISGSKAFISGAGDTDLLVVMARTGDAGPRGISAFAVPADSTGISYGRNEEKLGWNSQSTRGISFDNVQVPESHLLGTEGEGFRIAMKGLDGGRVNIAACSVGAGQGALDAARRYLGERRQFGRPLAEFQALQFKLADMATQLVAARQMVHTAARKLDAGSADATPWCAMAKRFATDTGFAVCDDALQLHGGYGYTREYPIERLLRDCRVHRILEGTNEIMRVIVARHLLTTEEELR</sequence>
<evidence type="ECO:0000256" key="3">
    <source>
        <dbReference type="ARBA" id="ARBA00022630"/>
    </source>
</evidence>
<evidence type="ECO:0000259" key="8">
    <source>
        <dbReference type="Pfam" id="PF02771"/>
    </source>
</evidence>
<dbReference type="InterPro" id="IPR009075">
    <property type="entry name" value="AcylCo_DH/oxidase_C"/>
</dbReference>
<gene>
    <name evidence="9" type="ORF">K5L01_04030</name>
</gene>
<evidence type="ECO:0000313" key="10">
    <source>
        <dbReference type="Proteomes" id="UP001431235"/>
    </source>
</evidence>
<evidence type="ECO:0000259" key="7">
    <source>
        <dbReference type="Pfam" id="PF02770"/>
    </source>
</evidence>
<dbReference type="PANTHER" id="PTHR43831">
    <property type="entry name" value="ISOBUTYRYL-COA DEHYDROGENASE"/>
    <property type="match status" value="1"/>
</dbReference>
<evidence type="ECO:0000313" key="9">
    <source>
        <dbReference type="EMBL" id="MCL7713832.1"/>
    </source>
</evidence>
<organism evidence="9 10">
    <name type="scientific">Stenotrophomonas mori</name>
    <dbReference type="NCBI Taxonomy" id="2871096"/>
    <lineage>
        <taxon>Bacteria</taxon>
        <taxon>Pseudomonadati</taxon>
        <taxon>Pseudomonadota</taxon>
        <taxon>Gammaproteobacteria</taxon>
        <taxon>Lysobacterales</taxon>
        <taxon>Lysobacteraceae</taxon>
        <taxon>Stenotrophomonas</taxon>
    </lineage>
</organism>
<evidence type="ECO:0000259" key="6">
    <source>
        <dbReference type="Pfam" id="PF00441"/>
    </source>
</evidence>
<evidence type="ECO:0000256" key="1">
    <source>
        <dbReference type="ARBA" id="ARBA00001974"/>
    </source>
</evidence>
<feature type="domain" description="Acyl-CoA dehydrogenase/oxidase N-terminal" evidence="8">
    <location>
        <begin position="14"/>
        <end position="124"/>
    </location>
</feature>
<dbReference type="Pfam" id="PF00441">
    <property type="entry name" value="Acyl-CoA_dh_1"/>
    <property type="match status" value="1"/>
</dbReference>
<comment type="cofactor">
    <cofactor evidence="1 5">
        <name>FAD</name>
        <dbReference type="ChEBI" id="CHEBI:57692"/>
    </cofactor>
</comment>
<keyword evidence="3 5" id="KW-0285">Flavoprotein</keyword>
<dbReference type="RefSeq" id="WP_250062151.1">
    <property type="nucleotide sequence ID" value="NZ_JAIKTS010000001.1"/>
</dbReference>
<dbReference type="PROSITE" id="PS00072">
    <property type="entry name" value="ACYL_COA_DH_1"/>
    <property type="match status" value="1"/>
</dbReference>
<comment type="similarity">
    <text evidence="2 5">Belongs to the acyl-CoA dehydrogenase family.</text>
</comment>
<proteinExistence type="inferred from homology"/>
<keyword evidence="5" id="KW-0560">Oxidoreductase</keyword>
<evidence type="ECO:0000256" key="2">
    <source>
        <dbReference type="ARBA" id="ARBA00009347"/>
    </source>
</evidence>
<dbReference type="InterPro" id="IPR009100">
    <property type="entry name" value="AcylCoA_DH/oxidase_NM_dom_sf"/>
</dbReference>
<keyword evidence="4 5" id="KW-0274">FAD</keyword>
<dbReference type="Gene3D" id="1.10.540.10">
    <property type="entry name" value="Acyl-CoA dehydrogenase/oxidase, N-terminal domain"/>
    <property type="match status" value="1"/>
</dbReference>